<dbReference type="Proteomes" id="UP000321523">
    <property type="component" value="Unassembled WGS sequence"/>
</dbReference>
<dbReference type="OrthoDB" id="8480692at2"/>
<keyword evidence="2" id="KW-1185">Reference proteome</keyword>
<sequence>MTDHCEPRENAHEALLNLAVEGWRLARLFSRVLTKLDAGEGARYTNQVRYFVKRVEEALEAANLRLVNLEGQPYDIGLPATALNIDDFAPDDCLYVDQMLEPVIMGPQQVVKIGTIMLRKVG</sequence>
<dbReference type="AlphaFoldDB" id="A0A512E1N5"/>
<evidence type="ECO:0000313" key="2">
    <source>
        <dbReference type="Proteomes" id="UP000321523"/>
    </source>
</evidence>
<name>A0A512E1N5_9PROT</name>
<proteinExistence type="predicted"/>
<dbReference type="RefSeq" id="WP_147041128.1">
    <property type="nucleotide sequence ID" value="NZ_BJYZ01000046.1"/>
</dbReference>
<evidence type="ECO:0000313" key="1">
    <source>
        <dbReference type="EMBL" id="GEO42596.1"/>
    </source>
</evidence>
<dbReference type="EMBL" id="BJYZ01000046">
    <property type="protein sequence ID" value="GEO42596.1"/>
    <property type="molecule type" value="Genomic_DNA"/>
</dbReference>
<accession>A0A512E1N5</accession>
<gene>
    <name evidence="1" type="ORF">SAE02_67440</name>
</gene>
<reference evidence="1 2" key="1">
    <citation type="submission" date="2019-07" db="EMBL/GenBank/DDBJ databases">
        <title>Whole genome shotgun sequence of Skermanella aerolata NBRC 106429.</title>
        <authorList>
            <person name="Hosoyama A."/>
            <person name="Uohara A."/>
            <person name="Ohji S."/>
            <person name="Ichikawa N."/>
        </authorList>
    </citation>
    <scope>NUCLEOTIDE SEQUENCE [LARGE SCALE GENOMIC DNA]</scope>
    <source>
        <strain evidence="1 2">NBRC 106429</strain>
    </source>
</reference>
<comment type="caution">
    <text evidence="1">The sequence shown here is derived from an EMBL/GenBank/DDBJ whole genome shotgun (WGS) entry which is preliminary data.</text>
</comment>
<organism evidence="1 2">
    <name type="scientific">Skermanella aerolata</name>
    <dbReference type="NCBI Taxonomy" id="393310"/>
    <lineage>
        <taxon>Bacteria</taxon>
        <taxon>Pseudomonadati</taxon>
        <taxon>Pseudomonadota</taxon>
        <taxon>Alphaproteobacteria</taxon>
        <taxon>Rhodospirillales</taxon>
        <taxon>Azospirillaceae</taxon>
        <taxon>Skermanella</taxon>
    </lineage>
</organism>
<protein>
    <submittedName>
        <fullName evidence="1">Uncharacterized protein</fullName>
    </submittedName>
</protein>